<dbReference type="InterPro" id="IPR002645">
    <property type="entry name" value="STAS_dom"/>
</dbReference>
<dbReference type="Pfam" id="PF00916">
    <property type="entry name" value="Sulfate_transp"/>
    <property type="match status" value="1"/>
</dbReference>
<feature type="transmembrane region" description="Helical" evidence="5">
    <location>
        <begin position="141"/>
        <end position="167"/>
    </location>
</feature>
<keyword evidence="2 5" id="KW-0812">Transmembrane</keyword>
<dbReference type="InterPro" id="IPR014710">
    <property type="entry name" value="RmlC-like_jellyroll"/>
</dbReference>
<gene>
    <name evidence="8" type="ORF">FJQ55_05025</name>
</gene>
<dbReference type="SUPFAM" id="SSF51206">
    <property type="entry name" value="cAMP-binding domain-like"/>
    <property type="match status" value="1"/>
</dbReference>
<proteinExistence type="predicted"/>
<evidence type="ECO:0000259" key="7">
    <source>
        <dbReference type="PROSITE" id="PS50801"/>
    </source>
</evidence>
<organism evidence="8 9">
    <name type="scientific">Rhizobium glycinendophyticum</name>
    <dbReference type="NCBI Taxonomy" id="2589807"/>
    <lineage>
        <taxon>Bacteria</taxon>
        <taxon>Pseudomonadati</taxon>
        <taxon>Pseudomonadota</taxon>
        <taxon>Alphaproteobacteria</taxon>
        <taxon>Hyphomicrobiales</taxon>
        <taxon>Rhizobiaceae</taxon>
        <taxon>Rhizobium/Agrobacterium group</taxon>
        <taxon>Rhizobium</taxon>
    </lineage>
</organism>
<evidence type="ECO:0000256" key="5">
    <source>
        <dbReference type="SAM" id="Phobius"/>
    </source>
</evidence>
<evidence type="ECO:0000256" key="2">
    <source>
        <dbReference type="ARBA" id="ARBA00022692"/>
    </source>
</evidence>
<feature type="transmembrane region" description="Helical" evidence="5">
    <location>
        <begin position="395"/>
        <end position="414"/>
    </location>
</feature>
<dbReference type="PANTHER" id="PTHR43310">
    <property type="entry name" value="SULFATE TRANSPORTER YBAR-RELATED"/>
    <property type="match status" value="1"/>
</dbReference>
<feature type="domain" description="Cyclic nucleotide-binding" evidence="6">
    <location>
        <begin position="604"/>
        <end position="699"/>
    </location>
</feature>
<dbReference type="InterPro" id="IPR018488">
    <property type="entry name" value="cNMP-bd_CS"/>
</dbReference>
<dbReference type="InterPro" id="IPR000595">
    <property type="entry name" value="cNMP-bd_dom"/>
</dbReference>
<feature type="domain" description="STAS" evidence="7">
    <location>
        <begin position="468"/>
        <end position="575"/>
    </location>
</feature>
<dbReference type="PROSITE" id="PS00888">
    <property type="entry name" value="CNMP_BINDING_1"/>
    <property type="match status" value="1"/>
</dbReference>
<dbReference type="InterPro" id="IPR011547">
    <property type="entry name" value="SLC26A/SulP_dom"/>
</dbReference>
<accession>A0A504U5E8</accession>
<dbReference type="SMART" id="SM00100">
    <property type="entry name" value="cNMP"/>
    <property type="match status" value="1"/>
</dbReference>
<keyword evidence="3 5" id="KW-1133">Transmembrane helix</keyword>
<evidence type="ECO:0000256" key="1">
    <source>
        <dbReference type="ARBA" id="ARBA00004141"/>
    </source>
</evidence>
<feature type="transmembrane region" description="Helical" evidence="5">
    <location>
        <begin position="47"/>
        <end position="71"/>
    </location>
</feature>
<dbReference type="CDD" id="cd07042">
    <property type="entry name" value="STAS_SulP_like_sulfate_transporter"/>
    <property type="match status" value="1"/>
</dbReference>
<evidence type="ECO:0000256" key="4">
    <source>
        <dbReference type="ARBA" id="ARBA00023136"/>
    </source>
</evidence>
<feature type="transmembrane region" description="Helical" evidence="5">
    <location>
        <begin position="263"/>
        <end position="286"/>
    </location>
</feature>
<feature type="transmembrane region" description="Helical" evidence="5">
    <location>
        <begin position="364"/>
        <end position="383"/>
    </location>
</feature>
<dbReference type="Gene3D" id="2.60.120.10">
    <property type="entry name" value="Jelly Rolls"/>
    <property type="match status" value="1"/>
</dbReference>
<feature type="transmembrane region" description="Helical" evidence="5">
    <location>
        <begin position="338"/>
        <end position="358"/>
    </location>
</feature>
<protein>
    <submittedName>
        <fullName evidence="8">Cyclic nucleotide-binding domain-containing protein</fullName>
    </submittedName>
</protein>
<dbReference type="GO" id="GO:0016020">
    <property type="term" value="C:membrane"/>
    <property type="evidence" value="ECO:0007669"/>
    <property type="project" value="UniProtKB-SubCell"/>
</dbReference>
<feature type="transmembrane region" description="Helical" evidence="5">
    <location>
        <begin position="179"/>
        <end position="200"/>
    </location>
</feature>
<feature type="transmembrane region" description="Helical" evidence="5">
    <location>
        <begin position="212"/>
        <end position="231"/>
    </location>
</feature>
<dbReference type="Proteomes" id="UP000316429">
    <property type="component" value="Unassembled WGS sequence"/>
</dbReference>
<dbReference type="PANTHER" id="PTHR43310:SF2">
    <property type="entry name" value="SLC26A_SULP TRANSPORTER DOMAIN-CONTAINING PROTEIN"/>
    <property type="match status" value="1"/>
</dbReference>
<dbReference type="CDD" id="cd00038">
    <property type="entry name" value="CAP_ED"/>
    <property type="match status" value="1"/>
</dbReference>
<comment type="subcellular location">
    <subcellularLocation>
        <location evidence="1">Membrane</location>
        <topology evidence="1">Multi-pass membrane protein</topology>
    </subcellularLocation>
</comment>
<dbReference type="PROSITE" id="PS50042">
    <property type="entry name" value="CNMP_BINDING_3"/>
    <property type="match status" value="1"/>
</dbReference>
<sequence length="734" mass="78539">MTVPSSVPSNRSNNLAASLFFALIAGMDGLSTSIAFSALIFTGSLAAGFGMGVGLILLSSLVLVLAMALFSSHPASIGQVRKPSVAILAAAIAGITSTMSDAPVETKILTAFAVLAVSGLVTGILFWIFGAFRFGRLIRFLPYSVIAGFLAGSGALMVEGAVMMVLGEGGFAGLIQPQGLPVAGNLIVSFLFAAILQVSLDRLSHPATGPIVMLLGGLLFYGLLASLGVPVEQARLLHWLPAMPTAQGLNLPSPLETLSGADWLAVAQTLPAIASVVLLSMIGLLLNTSGLEVATRREIDADREMRTAGLANIAVGLLGGPPGFSSLSMTMLANRMGARTRLVGLATAAVLVVMLPFASQLAGIMPIFIAAGLMMTLGFELLHDWLWKARRKLSVSEWLTVLAIPLGMVAFGFLGGMGLGLALSVVTFVYNYASLSVIRAETSNRERRSSVDRPIVENQLLDREGDRVQLLELQEFLFFGTAEHVMDRIRRRLRDQARPKLGHVIIDFRRVSGMDAAAAVTFLKTRNLVAGSGAVLVLCGLSTEIENTLRRNGVDLDDDPAVWLMDNLDQALARCEQSLLEALPREEAWQDVEDCLARTIGPNERLHDLVAVMQRIDFAAGDRIIRAGESGDDLFLLWKGRAKIQARLPNGRTLHLRTVMPGVVLGEIALYREGPRTADVVAELPSTAYRLARADLLQLEQSDPQLAVLVHLLCATALSERLTIVNRVIQALHE</sequence>
<dbReference type="Pfam" id="PF01740">
    <property type="entry name" value="STAS"/>
    <property type="match status" value="1"/>
</dbReference>
<dbReference type="Gene3D" id="3.30.750.24">
    <property type="entry name" value="STAS domain"/>
    <property type="match status" value="1"/>
</dbReference>
<dbReference type="InterPro" id="IPR036513">
    <property type="entry name" value="STAS_dom_sf"/>
</dbReference>
<keyword evidence="9" id="KW-1185">Reference proteome</keyword>
<dbReference type="EMBL" id="VFYP01000001">
    <property type="protein sequence ID" value="TPP10234.1"/>
    <property type="molecule type" value="Genomic_DNA"/>
</dbReference>
<comment type="caution">
    <text evidence="8">The sequence shown here is derived from an EMBL/GenBank/DDBJ whole genome shotgun (WGS) entry which is preliminary data.</text>
</comment>
<dbReference type="Pfam" id="PF00027">
    <property type="entry name" value="cNMP_binding"/>
    <property type="match status" value="1"/>
</dbReference>
<dbReference type="AlphaFoldDB" id="A0A504U5E8"/>
<dbReference type="RefSeq" id="WP_140826586.1">
    <property type="nucleotide sequence ID" value="NZ_VFYP01000001.1"/>
</dbReference>
<evidence type="ECO:0000259" key="6">
    <source>
        <dbReference type="PROSITE" id="PS50042"/>
    </source>
</evidence>
<name>A0A504U5E8_9HYPH</name>
<dbReference type="PROSITE" id="PS50801">
    <property type="entry name" value="STAS"/>
    <property type="match status" value="1"/>
</dbReference>
<reference evidence="8 9" key="1">
    <citation type="submission" date="2019-06" db="EMBL/GenBank/DDBJ databases">
        <title>Rhizobium sp. CL12 isolated from roots of soybean.</title>
        <authorList>
            <person name="Wang C."/>
        </authorList>
    </citation>
    <scope>NUCLEOTIDE SEQUENCE [LARGE SCALE GENOMIC DNA]</scope>
    <source>
        <strain evidence="8 9">CL12</strain>
    </source>
</reference>
<dbReference type="InterPro" id="IPR052706">
    <property type="entry name" value="Membrane-Transporter-like"/>
</dbReference>
<dbReference type="SUPFAM" id="SSF52091">
    <property type="entry name" value="SpoIIaa-like"/>
    <property type="match status" value="1"/>
</dbReference>
<dbReference type="OrthoDB" id="9771198at2"/>
<keyword evidence="4 5" id="KW-0472">Membrane</keyword>
<evidence type="ECO:0000256" key="3">
    <source>
        <dbReference type="ARBA" id="ARBA00022989"/>
    </source>
</evidence>
<dbReference type="InterPro" id="IPR018490">
    <property type="entry name" value="cNMP-bd_dom_sf"/>
</dbReference>
<feature type="transmembrane region" description="Helical" evidence="5">
    <location>
        <begin position="108"/>
        <end position="129"/>
    </location>
</feature>
<evidence type="ECO:0000313" key="8">
    <source>
        <dbReference type="EMBL" id="TPP10234.1"/>
    </source>
</evidence>
<dbReference type="PROSITE" id="PS00889">
    <property type="entry name" value="CNMP_BINDING_2"/>
    <property type="match status" value="1"/>
</dbReference>
<evidence type="ECO:0000313" key="9">
    <source>
        <dbReference type="Proteomes" id="UP000316429"/>
    </source>
</evidence>